<keyword evidence="1" id="KW-1185">Reference proteome</keyword>
<evidence type="ECO:0000313" key="2">
    <source>
        <dbReference type="WBParaSite" id="ACRNAN_scaffold1297.g14569.t1"/>
    </source>
</evidence>
<dbReference type="AlphaFoldDB" id="A0A914CR80"/>
<sequence>MFLDTYAEQQYPNDTIDMCAWSALQVIPAFVLTKQREIFVQQASGLGMVLCQGKACDASSLVCCEACISESISYDKKQKIRTKNRHIRHMKMVNGKAVRIG</sequence>
<dbReference type="Proteomes" id="UP000887540">
    <property type="component" value="Unplaced"/>
</dbReference>
<organism evidence="1 2">
    <name type="scientific">Acrobeloides nanus</name>
    <dbReference type="NCBI Taxonomy" id="290746"/>
    <lineage>
        <taxon>Eukaryota</taxon>
        <taxon>Metazoa</taxon>
        <taxon>Ecdysozoa</taxon>
        <taxon>Nematoda</taxon>
        <taxon>Chromadorea</taxon>
        <taxon>Rhabditida</taxon>
        <taxon>Tylenchina</taxon>
        <taxon>Cephalobomorpha</taxon>
        <taxon>Cephaloboidea</taxon>
        <taxon>Cephalobidae</taxon>
        <taxon>Acrobeloides</taxon>
    </lineage>
</organism>
<accession>A0A914CR80</accession>
<protein>
    <submittedName>
        <fullName evidence="2">Uncharacterized protein</fullName>
    </submittedName>
</protein>
<reference evidence="2" key="1">
    <citation type="submission" date="2022-11" db="UniProtKB">
        <authorList>
            <consortium name="WormBaseParasite"/>
        </authorList>
    </citation>
    <scope>IDENTIFICATION</scope>
</reference>
<dbReference type="WBParaSite" id="ACRNAN_scaffold1297.g14569.t1">
    <property type="protein sequence ID" value="ACRNAN_scaffold1297.g14569.t1"/>
    <property type="gene ID" value="ACRNAN_scaffold1297.g14569"/>
</dbReference>
<evidence type="ECO:0000313" key="1">
    <source>
        <dbReference type="Proteomes" id="UP000887540"/>
    </source>
</evidence>
<name>A0A914CR80_9BILA</name>
<proteinExistence type="predicted"/>